<dbReference type="FunFam" id="3.40.50.720:FF:000084">
    <property type="entry name" value="Short-chain dehydrogenase reductase"/>
    <property type="match status" value="1"/>
</dbReference>
<proteinExistence type="inferred from homology"/>
<dbReference type="PRINTS" id="PR00080">
    <property type="entry name" value="SDRFAMILY"/>
</dbReference>
<dbReference type="GO" id="GO:0016491">
    <property type="term" value="F:oxidoreductase activity"/>
    <property type="evidence" value="ECO:0007669"/>
    <property type="project" value="UniProtKB-KW"/>
</dbReference>
<dbReference type="Gene3D" id="3.40.50.720">
    <property type="entry name" value="NAD(P)-binding Rossmann-like Domain"/>
    <property type="match status" value="1"/>
</dbReference>
<accession>A0A0M2R7T8</accession>
<protein>
    <submittedName>
        <fullName evidence="4">Short-chain dehydrogenase</fullName>
    </submittedName>
</protein>
<evidence type="ECO:0000256" key="2">
    <source>
        <dbReference type="ARBA" id="ARBA00023002"/>
    </source>
</evidence>
<dbReference type="Pfam" id="PF00106">
    <property type="entry name" value="adh_short"/>
    <property type="match status" value="1"/>
</dbReference>
<dbReference type="OrthoDB" id="9810734at2"/>
<keyword evidence="5" id="KW-1185">Reference proteome</keyword>
<dbReference type="STRING" id="1549748.WH95_17305"/>
<dbReference type="GO" id="GO:0016020">
    <property type="term" value="C:membrane"/>
    <property type="evidence" value="ECO:0007669"/>
    <property type="project" value="TreeGrafter"/>
</dbReference>
<dbReference type="PANTHER" id="PTHR44196:SF1">
    <property type="entry name" value="DEHYDROGENASE_REDUCTASE SDR FAMILY MEMBER 7B"/>
    <property type="match status" value="1"/>
</dbReference>
<dbReference type="PATRIC" id="fig|1549748.8.peg.2234"/>
<comment type="similarity">
    <text evidence="1 3">Belongs to the short-chain dehydrogenases/reductases (SDR) family.</text>
</comment>
<gene>
    <name evidence="4" type="ORF">WH95_17305</name>
</gene>
<reference evidence="4 5" key="1">
    <citation type="submission" date="2015-03" db="EMBL/GenBank/DDBJ databases">
        <title>Genome sequence of Kiloniella sp. P1-1, isolated from the gut microflora of Pacific white shrimp, Penaeus vannamei.</title>
        <authorList>
            <person name="Shao Z."/>
            <person name="Wang L."/>
            <person name="Li X."/>
        </authorList>
    </citation>
    <scope>NUCLEOTIDE SEQUENCE [LARGE SCALE GENOMIC DNA]</scope>
    <source>
        <strain evidence="4 5">P1-1</strain>
    </source>
</reference>
<evidence type="ECO:0000256" key="1">
    <source>
        <dbReference type="ARBA" id="ARBA00006484"/>
    </source>
</evidence>
<dbReference type="CDD" id="cd05233">
    <property type="entry name" value="SDR_c"/>
    <property type="match status" value="1"/>
</dbReference>
<keyword evidence="2" id="KW-0560">Oxidoreductase</keyword>
<dbReference type="InterPro" id="IPR036291">
    <property type="entry name" value="NAD(P)-bd_dom_sf"/>
</dbReference>
<dbReference type="SUPFAM" id="SSF51735">
    <property type="entry name" value="NAD(P)-binding Rossmann-fold domains"/>
    <property type="match status" value="1"/>
</dbReference>
<sequence>MDELKGKVALITGASRGIGAATALEMAKLGVKTMLVARSTEALAMIAKEIREIGGECETFACDVKHYHEFNNAFEACLDRFGDFDILINNAGLIDPIARIEDSDPAQWCNVIDVNYKGVYHGIRAVTPYMKNKKSGVIVNVSSGAASSALEGWSHYCSSKAAALSLTQCADKEFRADGIRVVGLSPGTVATDMQLSIKKSGINPVSQLDPNAHIPASWAARAICWLCTENGDDYRGMDFSLKTEENKKKVGLII</sequence>
<name>A0A0M2R7T8_9PROT</name>
<dbReference type="AlphaFoldDB" id="A0A0M2R7T8"/>
<organism evidence="4 5">
    <name type="scientific">Kiloniella litopenaei</name>
    <dbReference type="NCBI Taxonomy" id="1549748"/>
    <lineage>
        <taxon>Bacteria</taxon>
        <taxon>Pseudomonadati</taxon>
        <taxon>Pseudomonadota</taxon>
        <taxon>Alphaproteobacteria</taxon>
        <taxon>Rhodospirillales</taxon>
        <taxon>Kiloniellaceae</taxon>
        <taxon>Kiloniella</taxon>
    </lineage>
</organism>
<dbReference type="InterPro" id="IPR002347">
    <property type="entry name" value="SDR_fam"/>
</dbReference>
<dbReference type="RefSeq" id="WP_046509608.1">
    <property type="nucleotide sequence ID" value="NZ_LANI01000029.1"/>
</dbReference>
<dbReference type="Proteomes" id="UP000034491">
    <property type="component" value="Unassembled WGS sequence"/>
</dbReference>
<dbReference type="PRINTS" id="PR00081">
    <property type="entry name" value="GDHRDH"/>
</dbReference>
<comment type="caution">
    <text evidence="4">The sequence shown here is derived from an EMBL/GenBank/DDBJ whole genome shotgun (WGS) entry which is preliminary data.</text>
</comment>
<evidence type="ECO:0000256" key="3">
    <source>
        <dbReference type="RuleBase" id="RU000363"/>
    </source>
</evidence>
<evidence type="ECO:0000313" key="4">
    <source>
        <dbReference type="EMBL" id="KKJ75593.1"/>
    </source>
</evidence>
<dbReference type="PANTHER" id="PTHR44196">
    <property type="entry name" value="DEHYDROGENASE/REDUCTASE SDR FAMILY MEMBER 7B"/>
    <property type="match status" value="1"/>
</dbReference>
<dbReference type="EMBL" id="LANI01000029">
    <property type="protein sequence ID" value="KKJ75593.1"/>
    <property type="molecule type" value="Genomic_DNA"/>
</dbReference>
<evidence type="ECO:0000313" key="5">
    <source>
        <dbReference type="Proteomes" id="UP000034491"/>
    </source>
</evidence>